<accession>A0A1C3EQN5</accession>
<evidence type="ECO:0000259" key="5">
    <source>
        <dbReference type="PROSITE" id="PS51007"/>
    </source>
</evidence>
<dbReference type="SUPFAM" id="SSF56988">
    <property type="entry name" value="Anthrax protective antigen"/>
    <property type="match status" value="1"/>
</dbReference>
<dbReference type="InterPro" id="IPR037524">
    <property type="entry name" value="PA14/GLEYA"/>
</dbReference>
<keyword evidence="3 4" id="KW-0408">Iron</keyword>
<dbReference type="STRING" id="1841610.A6X21_16905"/>
<dbReference type="PROSITE" id="PS51007">
    <property type="entry name" value="CYTC"/>
    <property type="match status" value="1"/>
</dbReference>
<comment type="caution">
    <text evidence="7">The sequence shown here is derived from an EMBL/GenBank/DDBJ whole genome shotgun (WGS) entry which is preliminary data.</text>
</comment>
<evidence type="ECO:0000256" key="2">
    <source>
        <dbReference type="ARBA" id="ARBA00022723"/>
    </source>
</evidence>
<dbReference type="PROSITE" id="PS51820">
    <property type="entry name" value="PA14"/>
    <property type="match status" value="1"/>
</dbReference>
<evidence type="ECO:0000256" key="3">
    <source>
        <dbReference type="ARBA" id="ARBA00023004"/>
    </source>
</evidence>
<dbReference type="SUPFAM" id="SSF46626">
    <property type="entry name" value="Cytochrome c"/>
    <property type="match status" value="1"/>
</dbReference>
<dbReference type="Gene3D" id="1.10.760.10">
    <property type="entry name" value="Cytochrome c-like domain"/>
    <property type="match status" value="1"/>
</dbReference>
<dbReference type="GO" id="GO:0009055">
    <property type="term" value="F:electron transfer activity"/>
    <property type="evidence" value="ECO:0007669"/>
    <property type="project" value="InterPro"/>
</dbReference>
<dbReference type="EMBL" id="LYDR01000033">
    <property type="protein sequence ID" value="ODA35557.1"/>
    <property type="molecule type" value="Genomic_DNA"/>
</dbReference>
<dbReference type="Proteomes" id="UP000094828">
    <property type="component" value="Unassembled WGS sequence"/>
</dbReference>
<evidence type="ECO:0000313" key="8">
    <source>
        <dbReference type="Proteomes" id="UP000094828"/>
    </source>
</evidence>
<dbReference type="RefSeq" id="WP_068846042.1">
    <property type="nucleotide sequence ID" value="NZ_LYDR01000033.1"/>
</dbReference>
<keyword evidence="8" id="KW-1185">Reference proteome</keyword>
<dbReference type="Pfam" id="PF07691">
    <property type="entry name" value="PA14"/>
    <property type="match status" value="1"/>
</dbReference>
<protein>
    <recommendedName>
        <fullName evidence="9">PA14 domain-containing protein</fullName>
    </recommendedName>
</protein>
<feature type="domain" description="Cytochrome c" evidence="5">
    <location>
        <begin position="38"/>
        <end position="111"/>
    </location>
</feature>
<keyword evidence="2 4" id="KW-0479">Metal-binding</keyword>
<dbReference type="InterPro" id="IPR013039">
    <property type="entry name" value="DUF1588"/>
</dbReference>
<dbReference type="Pfam" id="PF07627">
    <property type="entry name" value="PSCyt3"/>
    <property type="match status" value="1"/>
</dbReference>
<feature type="domain" description="PA14" evidence="6">
    <location>
        <begin position="153"/>
        <end position="301"/>
    </location>
</feature>
<dbReference type="OrthoDB" id="175242at2"/>
<dbReference type="InterPro" id="IPR013043">
    <property type="entry name" value="DUF1595"/>
</dbReference>
<evidence type="ECO:0000313" key="7">
    <source>
        <dbReference type="EMBL" id="ODA35557.1"/>
    </source>
</evidence>
<organism evidence="7 8">
    <name type="scientific">Planctopirus hydrillae</name>
    <dbReference type="NCBI Taxonomy" id="1841610"/>
    <lineage>
        <taxon>Bacteria</taxon>
        <taxon>Pseudomonadati</taxon>
        <taxon>Planctomycetota</taxon>
        <taxon>Planctomycetia</taxon>
        <taxon>Planctomycetales</taxon>
        <taxon>Planctomycetaceae</taxon>
        <taxon>Planctopirus</taxon>
    </lineage>
</organism>
<dbReference type="InterPro" id="IPR036909">
    <property type="entry name" value="Cyt_c-like_dom_sf"/>
</dbReference>
<dbReference type="GO" id="GO:0020037">
    <property type="term" value="F:heme binding"/>
    <property type="evidence" value="ECO:0007669"/>
    <property type="project" value="InterPro"/>
</dbReference>
<dbReference type="GO" id="GO:0046872">
    <property type="term" value="F:metal ion binding"/>
    <property type="evidence" value="ECO:0007669"/>
    <property type="project" value="UniProtKB-KW"/>
</dbReference>
<keyword evidence="1 4" id="KW-0349">Heme</keyword>
<gene>
    <name evidence="7" type="ORF">A6X21_16905</name>
</gene>
<evidence type="ECO:0008006" key="9">
    <source>
        <dbReference type="Google" id="ProtNLM"/>
    </source>
</evidence>
<dbReference type="SMART" id="SM00758">
    <property type="entry name" value="PA14"/>
    <property type="match status" value="1"/>
</dbReference>
<proteinExistence type="predicted"/>
<dbReference type="Pfam" id="PF07631">
    <property type="entry name" value="PSD4"/>
    <property type="match status" value="1"/>
</dbReference>
<reference evidence="7 8" key="1">
    <citation type="submission" date="2016-05" db="EMBL/GenBank/DDBJ databases">
        <title>Genomic and physiological characterization of Planctopirus sp. isolated from fresh water lake.</title>
        <authorList>
            <person name="Subhash Y."/>
            <person name="Ramana C."/>
        </authorList>
    </citation>
    <scope>NUCLEOTIDE SEQUENCE [LARGE SCALE GENOMIC DNA]</scope>
    <source>
        <strain evidence="7 8">JC280</strain>
    </source>
</reference>
<dbReference type="InterPro" id="IPR011658">
    <property type="entry name" value="PA14_dom"/>
</dbReference>
<name>A0A1C3EQN5_9PLAN</name>
<evidence type="ECO:0000259" key="6">
    <source>
        <dbReference type="PROSITE" id="PS51820"/>
    </source>
</evidence>
<dbReference type="InterPro" id="IPR013042">
    <property type="entry name" value="DUF1592"/>
</dbReference>
<dbReference type="AlphaFoldDB" id="A0A1C3EQN5"/>
<dbReference type="Gene3D" id="3.90.182.10">
    <property type="entry name" value="Toxin - Anthrax Protective Antigen,domain 1"/>
    <property type="match status" value="1"/>
</dbReference>
<sequence length="778" mass="87923">MPHTSKFWFLQNLTVCVVLLGCAWMNSSIYGEEDPHHAAKVRGQALFAQKCASCHGTAGEGGTESYKTPLIGDASIVELTRIIDATMPEGEPEQLDKTQSEDVARYIYDAFYSPDAQIRNSPSRIELSRLTVRQYQQAVTDLLGSFRGGYENTNEFGLKATYFDGRRFRKEDKKLERIDPVVQFDFGEGKPLPDVEMASDEFSIHWTGSLVAPETGEYEIIIKTANGVEFWLNDESKILIDGRVRSGNDVEWRERVNLLGGRRYRLRLQMFKSKNAKEKTAAIALWWRPPHKTEELIPSRYLLPAWTPEVFIVNTPFPPDDRSAGYERGNSISKEWEQSTTDAAIETAAYVARKLKDLAGYGRDANPEEKKRKVREFSIRFVERAHRRPLSDDEKARMVDRWLDATEDLETAVQRIVLLTLKSPRFLYREIVGSPNDPWNVASRLSFTLCDTIPDQQLRDAAAKNELQKPDQLQRQAERLVRTDAGKAKLKTFLLNWVRVEHLHDIAKDSQQYPEFTPAIVSDLRTSLELFVDEVLQSHEASLKQLLLEDHIWMNGPLAKFYGADLPENADFQKVRIDNGQRAGVLTHPFLMAGFAYTSTTSPIHRGVFVTRSVLGRSLKMPPIAVSPEPADLHPNLSTRERVDLQTKAEMCRTCHNLINPLGFPLESFDAVGRFRAEEKGKPVDATGQYLTRAGVEEKFAGSRALAEFLATSPETRAAFTQQLFQNLVKQAWPAYSKDLLTQLDQKFAASNLNIRELAVAIAVATARVPETAETAAK</sequence>
<dbReference type="Pfam" id="PF13442">
    <property type="entry name" value="Cytochrome_CBB3"/>
    <property type="match status" value="1"/>
</dbReference>
<dbReference type="Pfam" id="PF07637">
    <property type="entry name" value="PSD5"/>
    <property type="match status" value="1"/>
</dbReference>
<dbReference type="InterPro" id="IPR009056">
    <property type="entry name" value="Cyt_c-like_dom"/>
</dbReference>
<evidence type="ECO:0000256" key="1">
    <source>
        <dbReference type="ARBA" id="ARBA00022617"/>
    </source>
</evidence>
<evidence type="ECO:0000256" key="4">
    <source>
        <dbReference type="PROSITE-ProRule" id="PRU00433"/>
    </source>
</evidence>
<dbReference type="PROSITE" id="PS51257">
    <property type="entry name" value="PROKAR_LIPOPROTEIN"/>
    <property type="match status" value="1"/>
</dbReference>